<dbReference type="Pfam" id="PF07687">
    <property type="entry name" value="M20_dimer"/>
    <property type="match status" value="1"/>
</dbReference>
<dbReference type="NCBIfam" id="TIGR01891">
    <property type="entry name" value="amidohydrolases"/>
    <property type="match status" value="1"/>
</dbReference>
<name>A0ABT9WV55_9BACI</name>
<evidence type="ECO:0000313" key="2">
    <source>
        <dbReference type="EMBL" id="MDQ0177187.1"/>
    </source>
</evidence>
<dbReference type="InterPro" id="IPR002933">
    <property type="entry name" value="Peptidase_M20"/>
</dbReference>
<dbReference type="Proteomes" id="UP001223586">
    <property type="component" value="Unassembled WGS sequence"/>
</dbReference>
<comment type="caution">
    <text evidence="2">The sequence shown here is derived from an EMBL/GenBank/DDBJ whole genome shotgun (WGS) entry which is preliminary data.</text>
</comment>
<dbReference type="PANTHER" id="PTHR30575:SF3">
    <property type="entry name" value="PEPTIDASE M20 DIMERISATION DOMAIN-CONTAINING PROTEIN"/>
    <property type="match status" value="1"/>
</dbReference>
<organism evidence="2 3">
    <name type="scientific">Bacillus chungangensis</name>
    <dbReference type="NCBI Taxonomy" id="587633"/>
    <lineage>
        <taxon>Bacteria</taxon>
        <taxon>Bacillati</taxon>
        <taxon>Bacillota</taxon>
        <taxon>Bacilli</taxon>
        <taxon>Bacillales</taxon>
        <taxon>Bacillaceae</taxon>
        <taxon>Bacillus</taxon>
    </lineage>
</organism>
<evidence type="ECO:0000313" key="3">
    <source>
        <dbReference type="Proteomes" id="UP001223586"/>
    </source>
</evidence>
<dbReference type="Pfam" id="PF01546">
    <property type="entry name" value="Peptidase_M20"/>
    <property type="match status" value="1"/>
</dbReference>
<dbReference type="InterPro" id="IPR011650">
    <property type="entry name" value="Peptidase_M20_dimer"/>
</dbReference>
<dbReference type="InterPro" id="IPR017439">
    <property type="entry name" value="Amidohydrolase"/>
</dbReference>
<keyword evidence="3" id="KW-1185">Reference proteome</keyword>
<proteinExistence type="predicted"/>
<feature type="domain" description="Peptidase M20 dimerisation" evidence="1">
    <location>
        <begin position="237"/>
        <end position="327"/>
    </location>
</feature>
<sequence length="438" mass="48024">MNTLAIEMKLNGFIKQLEPQLKSWRRAFHRYPEIGWTEYWTTYQIGKELKKLGMKIAVGEDAVGNRKKMGLPHTQILTAAEKKAKKAGVPESWLAKMKGGKTGLAAQWDTGKPGKHVAFRFDIDALPITEACDALHAPFVKGFSSNESGIMHACGHDGHMAIGLGLAYCMKHFQHDLKGKITLLFQPAEEGGRGAAAMVQQGWLDDVDEFISGHIGIYPLQIGEVAANTTQFLASTKMDISFKGQAAHAGIEPEKGQNALLACAAASLHLQGISRHSAGMTRINIGRLEAGTGRNIISDTGRMEMETRGETEALNDYMETTARRIIETAGDMYQVSTKIDVVGKTIDAVCDKEWISRIENVCKDSKRINRVIPEVPFGGSEDATLMMRAVQKRGGKAVYLLFGTPITNGHHHPAFDFDENVLIVAVELLARILLLSEN</sequence>
<dbReference type="SUPFAM" id="SSF55031">
    <property type="entry name" value="Bacterial exopeptidase dimerisation domain"/>
    <property type="match status" value="1"/>
</dbReference>
<dbReference type="EMBL" id="JAUSTT010000019">
    <property type="protein sequence ID" value="MDQ0177187.1"/>
    <property type="molecule type" value="Genomic_DNA"/>
</dbReference>
<gene>
    <name evidence="2" type="ORF">J2S08_003066</name>
</gene>
<dbReference type="SUPFAM" id="SSF53187">
    <property type="entry name" value="Zn-dependent exopeptidases"/>
    <property type="match status" value="1"/>
</dbReference>
<protein>
    <submittedName>
        <fullName evidence="2">Aminobenzoyl-glutamate utilization protein A</fullName>
    </submittedName>
</protein>
<reference evidence="2 3" key="1">
    <citation type="submission" date="2023-07" db="EMBL/GenBank/DDBJ databases">
        <title>Genomic Encyclopedia of Type Strains, Phase IV (KMG-IV): sequencing the most valuable type-strain genomes for metagenomic binning, comparative biology and taxonomic classification.</title>
        <authorList>
            <person name="Goeker M."/>
        </authorList>
    </citation>
    <scope>NUCLEOTIDE SEQUENCE [LARGE SCALE GENOMIC DNA]</scope>
    <source>
        <strain evidence="2 3">DSM 23837</strain>
    </source>
</reference>
<dbReference type="PANTHER" id="PTHR30575">
    <property type="entry name" value="PEPTIDASE M20"/>
    <property type="match status" value="1"/>
</dbReference>
<dbReference type="InterPro" id="IPR036264">
    <property type="entry name" value="Bact_exopeptidase_dim_dom"/>
</dbReference>
<dbReference type="PIRSF" id="PIRSF005962">
    <property type="entry name" value="Pept_M20D_amidohydro"/>
    <property type="match status" value="1"/>
</dbReference>
<accession>A0ABT9WV55</accession>
<dbReference type="Gene3D" id="3.40.630.10">
    <property type="entry name" value="Zn peptidases"/>
    <property type="match status" value="2"/>
</dbReference>
<dbReference type="InterPro" id="IPR052030">
    <property type="entry name" value="Peptidase_M20/M20A_hydrolases"/>
</dbReference>
<dbReference type="RefSeq" id="WP_307230968.1">
    <property type="nucleotide sequence ID" value="NZ_JAUSTT010000019.1"/>
</dbReference>
<evidence type="ECO:0000259" key="1">
    <source>
        <dbReference type="Pfam" id="PF07687"/>
    </source>
</evidence>